<evidence type="ECO:0000313" key="6">
    <source>
        <dbReference type="EMBL" id="QDT95735.1"/>
    </source>
</evidence>
<evidence type="ECO:0000259" key="5">
    <source>
        <dbReference type="Pfam" id="PF04542"/>
    </source>
</evidence>
<dbReference type="Proteomes" id="UP000318704">
    <property type="component" value="Chromosome"/>
</dbReference>
<dbReference type="SUPFAM" id="SSF88946">
    <property type="entry name" value="Sigma2 domain of RNA polymerase sigma factors"/>
    <property type="match status" value="1"/>
</dbReference>
<reference evidence="6 7" key="1">
    <citation type="submission" date="2019-03" db="EMBL/GenBank/DDBJ databases">
        <title>Deep-cultivation of Planctomycetes and their phenomic and genomic characterization uncovers novel biology.</title>
        <authorList>
            <person name="Wiegand S."/>
            <person name="Jogler M."/>
            <person name="Boedeker C."/>
            <person name="Pinto D."/>
            <person name="Vollmers J."/>
            <person name="Rivas-Marin E."/>
            <person name="Kohn T."/>
            <person name="Peeters S.H."/>
            <person name="Heuer A."/>
            <person name="Rast P."/>
            <person name="Oberbeckmann S."/>
            <person name="Bunk B."/>
            <person name="Jeske O."/>
            <person name="Meyerdierks A."/>
            <person name="Storesund J.E."/>
            <person name="Kallscheuer N."/>
            <person name="Luecker S."/>
            <person name="Lage O.M."/>
            <person name="Pohl T."/>
            <person name="Merkel B.J."/>
            <person name="Hornburger P."/>
            <person name="Mueller R.-W."/>
            <person name="Bruemmer F."/>
            <person name="Labrenz M."/>
            <person name="Spormann A.M."/>
            <person name="Op den Camp H."/>
            <person name="Overmann J."/>
            <person name="Amann R."/>
            <person name="Jetten M.S.M."/>
            <person name="Mascher T."/>
            <person name="Medema M.H."/>
            <person name="Devos D.P."/>
            <person name="Kaster A.-K."/>
            <person name="Ovreas L."/>
            <person name="Rohde M."/>
            <person name="Galperin M.Y."/>
            <person name="Jogler C."/>
        </authorList>
    </citation>
    <scope>NUCLEOTIDE SEQUENCE [LARGE SCALE GENOMIC DNA]</scope>
    <source>
        <strain evidence="6 7">V144</strain>
    </source>
</reference>
<evidence type="ECO:0000256" key="4">
    <source>
        <dbReference type="ARBA" id="ARBA00023163"/>
    </source>
</evidence>
<dbReference type="PANTHER" id="PTHR43133">
    <property type="entry name" value="RNA POLYMERASE ECF-TYPE SIGMA FACTO"/>
    <property type="match status" value="1"/>
</dbReference>
<dbReference type="Gene3D" id="1.10.1740.10">
    <property type="match status" value="1"/>
</dbReference>
<dbReference type="KEGG" id="gaw:V144x_11820"/>
<evidence type="ECO:0000256" key="1">
    <source>
        <dbReference type="ARBA" id="ARBA00010641"/>
    </source>
</evidence>
<dbReference type="InterPro" id="IPR007627">
    <property type="entry name" value="RNA_pol_sigma70_r2"/>
</dbReference>
<accession>A0A517VRT4</accession>
<keyword evidence="3" id="KW-0731">Sigma factor</keyword>
<protein>
    <submittedName>
        <fullName evidence="6">ECF RNA polymerase sigma factor SigK</fullName>
    </submittedName>
</protein>
<keyword evidence="2" id="KW-0805">Transcription regulation</keyword>
<dbReference type="InterPro" id="IPR014284">
    <property type="entry name" value="RNA_pol_sigma-70_dom"/>
</dbReference>
<dbReference type="InterPro" id="IPR036388">
    <property type="entry name" value="WH-like_DNA-bd_sf"/>
</dbReference>
<keyword evidence="4" id="KW-0804">Transcription</keyword>
<evidence type="ECO:0000313" key="7">
    <source>
        <dbReference type="Proteomes" id="UP000318704"/>
    </source>
</evidence>
<proteinExistence type="inferred from homology"/>
<organism evidence="6 7">
    <name type="scientific">Gimesia aquarii</name>
    <dbReference type="NCBI Taxonomy" id="2527964"/>
    <lineage>
        <taxon>Bacteria</taxon>
        <taxon>Pseudomonadati</taxon>
        <taxon>Planctomycetota</taxon>
        <taxon>Planctomycetia</taxon>
        <taxon>Planctomycetales</taxon>
        <taxon>Planctomycetaceae</taxon>
        <taxon>Gimesia</taxon>
    </lineage>
</organism>
<comment type="similarity">
    <text evidence="1">Belongs to the sigma-70 factor family. ECF subfamily.</text>
</comment>
<dbReference type="InterPro" id="IPR013324">
    <property type="entry name" value="RNA_pol_sigma_r3/r4-like"/>
</dbReference>
<dbReference type="SUPFAM" id="SSF88659">
    <property type="entry name" value="Sigma3 and sigma4 domains of RNA polymerase sigma factors"/>
    <property type="match status" value="1"/>
</dbReference>
<evidence type="ECO:0000256" key="3">
    <source>
        <dbReference type="ARBA" id="ARBA00023082"/>
    </source>
</evidence>
<dbReference type="NCBIfam" id="TIGR02937">
    <property type="entry name" value="sigma70-ECF"/>
    <property type="match status" value="1"/>
</dbReference>
<gene>
    <name evidence="6" type="primary">sigK</name>
    <name evidence="6" type="ORF">V144x_11820</name>
</gene>
<name>A0A517VRT4_9PLAN</name>
<dbReference type="InterPro" id="IPR014331">
    <property type="entry name" value="RNA_pol_sigma70_ECF_RHOBA"/>
</dbReference>
<dbReference type="InterPro" id="IPR039425">
    <property type="entry name" value="RNA_pol_sigma-70-like"/>
</dbReference>
<dbReference type="InterPro" id="IPR013325">
    <property type="entry name" value="RNA_pol_sigma_r2"/>
</dbReference>
<dbReference type="Gene3D" id="1.10.10.10">
    <property type="entry name" value="Winged helix-like DNA-binding domain superfamily/Winged helix DNA-binding domain"/>
    <property type="match status" value="1"/>
</dbReference>
<dbReference type="AlphaFoldDB" id="A0A517VRT4"/>
<dbReference type="GO" id="GO:0016987">
    <property type="term" value="F:sigma factor activity"/>
    <property type="evidence" value="ECO:0007669"/>
    <property type="project" value="UniProtKB-KW"/>
</dbReference>
<dbReference type="Pfam" id="PF04542">
    <property type="entry name" value="Sigma70_r2"/>
    <property type="match status" value="1"/>
</dbReference>
<dbReference type="NCBIfam" id="TIGR02989">
    <property type="entry name" value="Sig-70_gvs1"/>
    <property type="match status" value="1"/>
</dbReference>
<dbReference type="GO" id="GO:0006352">
    <property type="term" value="P:DNA-templated transcription initiation"/>
    <property type="evidence" value="ECO:0007669"/>
    <property type="project" value="InterPro"/>
</dbReference>
<sequence>MVPAAHFDFLQRLIPARLIFDMSEPLNNPVMSEEFFRLFSRDDRKVYGYILALVLDVTAAEDIFQETCVILWKEFPQYDHDRSFLNWANGIAFNQVRKYRRKYQNKRLVFSDSLVTELAEDVSSMVEDLSQRQLALTQCLQKLTSRERELIDAYYGNQETAATVADRWKCSSHAIYKTIKKIRKALFDCVNRRLSSEIS</sequence>
<evidence type="ECO:0000256" key="2">
    <source>
        <dbReference type="ARBA" id="ARBA00023015"/>
    </source>
</evidence>
<feature type="domain" description="RNA polymerase sigma-70 region 2" evidence="5">
    <location>
        <begin position="38"/>
        <end position="104"/>
    </location>
</feature>
<dbReference type="EMBL" id="CP037920">
    <property type="protein sequence ID" value="QDT95735.1"/>
    <property type="molecule type" value="Genomic_DNA"/>
</dbReference>
<dbReference type="PANTHER" id="PTHR43133:SF51">
    <property type="entry name" value="RNA POLYMERASE SIGMA FACTOR"/>
    <property type="match status" value="1"/>
</dbReference>